<proteinExistence type="predicted"/>
<accession>A0AB39MBV5</accession>
<name>A0AB39MBV5_9ACTN</name>
<reference evidence="1" key="1">
    <citation type="submission" date="2024-07" db="EMBL/GenBank/DDBJ databases">
        <authorList>
            <person name="Yu S.T."/>
        </authorList>
    </citation>
    <scope>NUCLEOTIDE SEQUENCE</scope>
    <source>
        <strain evidence="1">R08</strain>
    </source>
</reference>
<sequence length="120" mass="12703">MTVTGGPKPKAAQVAEALRADIKKMKPGDKPVTARVDRPVRIRASQTIQNGLAALRAEGLIVSAGNLGNFVSDGASPSNEAHDDIKEIRSQIQALTGRSARRTFGTGWCVICNQHARNGS</sequence>
<dbReference type="InterPro" id="IPR036388">
    <property type="entry name" value="WH-like_DNA-bd_sf"/>
</dbReference>
<evidence type="ECO:0000313" key="1">
    <source>
        <dbReference type="EMBL" id="XDQ03412.1"/>
    </source>
</evidence>
<organism evidence="1">
    <name type="scientific">Streptomyces sp. R08</name>
    <dbReference type="NCBI Taxonomy" id="3238624"/>
    <lineage>
        <taxon>Bacteria</taxon>
        <taxon>Bacillati</taxon>
        <taxon>Actinomycetota</taxon>
        <taxon>Actinomycetes</taxon>
        <taxon>Kitasatosporales</taxon>
        <taxon>Streptomycetaceae</taxon>
        <taxon>Streptomyces</taxon>
    </lineage>
</organism>
<dbReference type="EMBL" id="CP163431">
    <property type="protein sequence ID" value="XDQ03412.1"/>
    <property type="molecule type" value="Genomic_DNA"/>
</dbReference>
<dbReference type="AlphaFoldDB" id="A0AB39MBV5"/>
<dbReference type="Gene3D" id="1.10.10.10">
    <property type="entry name" value="Winged helix-like DNA-binding domain superfamily/Winged helix DNA-binding domain"/>
    <property type="match status" value="1"/>
</dbReference>
<dbReference type="RefSeq" id="WP_369189316.1">
    <property type="nucleotide sequence ID" value="NZ_CP163431.1"/>
</dbReference>
<gene>
    <name evidence="1" type="ORF">AB5J58_26095</name>
</gene>
<protein>
    <submittedName>
        <fullName evidence="1">GntR family transcriptional regulator</fullName>
    </submittedName>
</protein>